<dbReference type="RefSeq" id="WP_095696656.1">
    <property type="nucleotide sequence ID" value="NZ_CP016778.1"/>
</dbReference>
<name>A0AAC9YUG5_9ACTN</name>
<proteinExistence type="predicted"/>
<dbReference type="Proteomes" id="UP000217194">
    <property type="component" value="Chromosome"/>
</dbReference>
<evidence type="ECO:0000313" key="2">
    <source>
        <dbReference type="Proteomes" id="UP000217194"/>
    </source>
</evidence>
<reference evidence="1 2" key="1">
    <citation type="submission" date="2016-07" db="EMBL/GenBank/DDBJ databases">
        <title>High microdiversification within the ubiquitous acI lineage of Actinobacteria.</title>
        <authorList>
            <person name="Neuenschwander S.M."/>
            <person name="Salcher M."/>
            <person name="Ghai R."/>
            <person name="Pernthaler J."/>
        </authorList>
    </citation>
    <scope>NUCLEOTIDE SEQUENCE [LARGE SCALE GENOMIC DNA]</scope>
    <source>
        <strain evidence="1">MMS-IIB-76</strain>
    </source>
</reference>
<protein>
    <submittedName>
        <fullName evidence="1">Uncharacterized protein</fullName>
    </submittedName>
</protein>
<evidence type="ECO:0000313" key="1">
    <source>
        <dbReference type="EMBL" id="ASY22037.1"/>
    </source>
</evidence>
<dbReference type="EMBL" id="CP016778">
    <property type="protein sequence ID" value="ASY22037.1"/>
    <property type="molecule type" value="Genomic_DNA"/>
</dbReference>
<accession>A0AAC9YUG5</accession>
<dbReference type="AlphaFoldDB" id="A0AAC9YUG5"/>
<organism evidence="1 2">
    <name type="scientific">Candidatus Planktophila versatilis</name>
    <dbReference type="NCBI Taxonomy" id="1884905"/>
    <lineage>
        <taxon>Bacteria</taxon>
        <taxon>Bacillati</taxon>
        <taxon>Actinomycetota</taxon>
        <taxon>Actinomycetes</taxon>
        <taxon>Candidatus Nanopelagicales</taxon>
        <taxon>Candidatus Nanopelagicaceae</taxon>
        <taxon>Candidatus Planktophila</taxon>
    </lineage>
</organism>
<gene>
    <name evidence="1" type="ORF">A1sIIB76_00130</name>
</gene>
<sequence>MAKKESKKLIYTSGGSINLDQEKVLYKGKRLTEARAAKLGEETAKKFRGRPSLSNKKEESPIVQFRVTKAKKIAIKKRAKAEKISESELLRRAVDLVLATK</sequence>